<dbReference type="InterPro" id="IPR013107">
    <property type="entry name" value="Acyl-CoA_DH_C"/>
</dbReference>
<dbReference type="EMBL" id="JBHSUB010000008">
    <property type="protein sequence ID" value="MFC6377971.1"/>
    <property type="molecule type" value="Genomic_DNA"/>
</dbReference>
<reference evidence="18" key="1">
    <citation type="journal article" date="2019" name="Int. J. Syst. Evol. Microbiol.">
        <title>The Global Catalogue of Microorganisms (GCM) 10K type strain sequencing project: providing services to taxonomists for standard genome sequencing and annotation.</title>
        <authorList>
            <consortium name="The Broad Institute Genomics Platform"/>
            <consortium name="The Broad Institute Genome Sequencing Center for Infectious Disease"/>
            <person name="Wu L."/>
            <person name="Ma J."/>
        </authorList>
    </citation>
    <scope>NUCLEOTIDE SEQUENCE [LARGE SCALE GENOMIC DNA]</scope>
    <source>
        <strain evidence="18">CGMCC 1.18518</strain>
    </source>
</reference>
<dbReference type="Gene3D" id="1.20.140.10">
    <property type="entry name" value="Butyryl-CoA Dehydrogenase, subunit A, domain 3"/>
    <property type="match status" value="1"/>
</dbReference>
<dbReference type="PANTHER" id="PTHR43884:SF12">
    <property type="entry name" value="ISOVALERYL-COA DEHYDROGENASE, MITOCHONDRIAL-RELATED"/>
    <property type="match status" value="1"/>
</dbReference>
<accession>A0ABW1VZ45</accession>
<dbReference type="RefSeq" id="WP_385949138.1">
    <property type="nucleotide sequence ID" value="NZ_JBHSUB010000008.1"/>
</dbReference>
<dbReference type="Gene3D" id="1.10.540.10">
    <property type="entry name" value="Acyl-CoA dehydrogenase/oxidase, N-terminal domain"/>
    <property type="match status" value="1"/>
</dbReference>
<protein>
    <recommendedName>
        <fullName evidence="10">Dibenzothiophene monooxygenase</fullName>
        <ecNumber evidence="9">1.14.14.21</ecNumber>
    </recommendedName>
</protein>
<dbReference type="Proteomes" id="UP001596230">
    <property type="component" value="Unassembled WGS sequence"/>
</dbReference>
<evidence type="ECO:0000313" key="17">
    <source>
        <dbReference type="EMBL" id="MFC6377971.1"/>
    </source>
</evidence>
<gene>
    <name evidence="17" type="ORF">ACFP9W_07700</name>
</gene>
<evidence type="ECO:0000256" key="2">
    <source>
        <dbReference type="ARBA" id="ARBA00022630"/>
    </source>
</evidence>
<dbReference type="Pfam" id="PF02770">
    <property type="entry name" value="Acyl-CoA_dh_M"/>
    <property type="match status" value="1"/>
</dbReference>
<evidence type="ECO:0000256" key="4">
    <source>
        <dbReference type="ARBA" id="ARBA00022741"/>
    </source>
</evidence>
<evidence type="ECO:0000256" key="7">
    <source>
        <dbReference type="ARBA" id="ARBA00034307"/>
    </source>
</evidence>
<evidence type="ECO:0000256" key="8">
    <source>
        <dbReference type="ARBA" id="ARBA00034317"/>
    </source>
</evidence>
<evidence type="ECO:0000256" key="3">
    <source>
        <dbReference type="ARBA" id="ARBA00022643"/>
    </source>
</evidence>
<evidence type="ECO:0000256" key="10">
    <source>
        <dbReference type="ARBA" id="ARBA00034345"/>
    </source>
</evidence>
<evidence type="ECO:0000256" key="11">
    <source>
        <dbReference type="ARBA" id="ARBA00047859"/>
    </source>
</evidence>
<comment type="catalytic activity">
    <reaction evidence="11">
        <text>dibenzothiophene + FMNH2 + O2 = dibenzothiophene 5-oxide + FMN + H2O + H(+)</text>
        <dbReference type="Rhea" id="RHEA:49076"/>
        <dbReference type="ChEBI" id="CHEBI:15377"/>
        <dbReference type="ChEBI" id="CHEBI:15378"/>
        <dbReference type="ChEBI" id="CHEBI:15379"/>
        <dbReference type="ChEBI" id="CHEBI:23681"/>
        <dbReference type="ChEBI" id="CHEBI:23683"/>
        <dbReference type="ChEBI" id="CHEBI:57618"/>
        <dbReference type="ChEBI" id="CHEBI:58210"/>
    </reaction>
</comment>
<dbReference type="Pfam" id="PF08028">
    <property type="entry name" value="Acyl-CoA_dh_2"/>
    <property type="match status" value="1"/>
</dbReference>
<keyword evidence="18" id="KW-1185">Reference proteome</keyword>
<keyword evidence="2" id="KW-0285">Flavoprotein</keyword>
<comment type="similarity">
    <text evidence="8">Belongs to the DszC flavin monooxygenase family.</text>
</comment>
<evidence type="ECO:0000256" key="12">
    <source>
        <dbReference type="ARBA" id="ARBA00048445"/>
    </source>
</evidence>
<evidence type="ECO:0000256" key="9">
    <source>
        <dbReference type="ARBA" id="ARBA00034328"/>
    </source>
</evidence>
<dbReference type="EC" id="1.14.14.21" evidence="9"/>
<evidence type="ECO:0000259" key="16">
    <source>
        <dbReference type="Pfam" id="PF08028"/>
    </source>
</evidence>
<dbReference type="PIRSF" id="PIRSF016578">
    <property type="entry name" value="HsaA"/>
    <property type="match status" value="1"/>
</dbReference>
<dbReference type="SUPFAM" id="SSF56645">
    <property type="entry name" value="Acyl-CoA dehydrogenase NM domain-like"/>
    <property type="match status" value="1"/>
</dbReference>
<organism evidence="17 18">
    <name type="scientific">Tatumella terrea</name>
    <dbReference type="NCBI Taxonomy" id="419007"/>
    <lineage>
        <taxon>Bacteria</taxon>
        <taxon>Pseudomonadati</taxon>
        <taxon>Pseudomonadota</taxon>
        <taxon>Gammaproteobacteria</taxon>
        <taxon>Enterobacterales</taxon>
        <taxon>Erwiniaceae</taxon>
        <taxon>Tatumella</taxon>
    </lineage>
</organism>
<name>A0ABW1VZ45_9GAMM</name>
<evidence type="ECO:0000256" key="1">
    <source>
        <dbReference type="ARBA" id="ARBA00004496"/>
    </source>
</evidence>
<comment type="catalytic activity">
    <reaction evidence="12">
        <text>dibenzothiophene 5-oxide + FMNH2 + O2 = dibenzothiophene 5,5-dioxide + FMN + H2O + H(+)</text>
        <dbReference type="Rhea" id="RHEA:49080"/>
        <dbReference type="ChEBI" id="CHEBI:15377"/>
        <dbReference type="ChEBI" id="CHEBI:15378"/>
        <dbReference type="ChEBI" id="CHEBI:15379"/>
        <dbReference type="ChEBI" id="CHEBI:23683"/>
        <dbReference type="ChEBI" id="CHEBI:57618"/>
        <dbReference type="ChEBI" id="CHEBI:58210"/>
        <dbReference type="ChEBI" id="CHEBI:90356"/>
    </reaction>
</comment>
<keyword evidence="3" id="KW-0288">FMN</keyword>
<evidence type="ECO:0000256" key="13">
    <source>
        <dbReference type="ARBA" id="ARBA00049456"/>
    </source>
</evidence>
<keyword evidence="6" id="KW-0503">Monooxygenase</keyword>
<dbReference type="InterPro" id="IPR037069">
    <property type="entry name" value="AcylCoA_DH/ox_N_sf"/>
</dbReference>
<evidence type="ECO:0000313" key="18">
    <source>
        <dbReference type="Proteomes" id="UP001596230"/>
    </source>
</evidence>
<dbReference type="Gene3D" id="2.40.110.10">
    <property type="entry name" value="Butyryl-CoA Dehydrogenase, subunit A, domain 2"/>
    <property type="match status" value="1"/>
</dbReference>
<dbReference type="PANTHER" id="PTHR43884">
    <property type="entry name" value="ACYL-COA DEHYDROGENASE"/>
    <property type="match status" value="1"/>
</dbReference>
<comment type="subcellular location">
    <subcellularLocation>
        <location evidence="1">Cytoplasm</location>
    </subcellularLocation>
</comment>
<sequence>MRDYIKSATELAEQIAPGAAERDMNRQLPFEQMELIRQANLGTARLPVTSGGGDIPFTDVVKIFITLSRADPCVAQALFPHFATVEHLRLIASPSQQDKYFSEITRQKLTSGAIAERGGKIRGEITTQLSLREGRYLLNGTKFYSTGCLFADYIKVQAVTEQGDAVYVMVPKQSPGVTLLDDWDGMGQRTTASGTTRLENVEVPSEWIIPLHHWVNKRNYVGAVAQLIHCSIDAGIGLAALEDAIRWIGKGVRPVKESGVELAAYDPYILRTIGELSAHINAAVAIIDLAARKVDLASRAQLSGNSNESQTDILLTEASIAVAEAKIISTRSSLLVCERVYDIGGASTTQKGLNLDRHWRNARTHTTHDSLDYKYKAVGNYLVNDIPPPISFLY</sequence>
<dbReference type="InterPro" id="IPR009100">
    <property type="entry name" value="AcylCoA_DH/oxidase_NM_dom_sf"/>
</dbReference>
<evidence type="ECO:0000256" key="5">
    <source>
        <dbReference type="ARBA" id="ARBA00023002"/>
    </source>
</evidence>
<dbReference type="InterPro" id="IPR006091">
    <property type="entry name" value="Acyl-CoA_Oxase/DH_mid-dom"/>
</dbReference>
<feature type="domain" description="Acyl-CoA oxidase/dehydrogenase middle" evidence="14">
    <location>
        <begin position="123"/>
        <end position="201"/>
    </location>
</feature>
<comment type="caution">
    <text evidence="17">The sequence shown here is derived from an EMBL/GenBank/DDBJ whole genome shotgun (WGS) entry which is preliminary data.</text>
</comment>
<comment type="pathway">
    <text evidence="7">Sulfur metabolism; dibenzothiophene degradation.</text>
</comment>
<dbReference type="Pfam" id="PF02771">
    <property type="entry name" value="Acyl-CoA_dh_N"/>
    <property type="match status" value="1"/>
</dbReference>
<evidence type="ECO:0000259" key="15">
    <source>
        <dbReference type="Pfam" id="PF02771"/>
    </source>
</evidence>
<dbReference type="SUPFAM" id="SSF47203">
    <property type="entry name" value="Acyl-CoA dehydrogenase C-terminal domain-like"/>
    <property type="match status" value="1"/>
</dbReference>
<feature type="domain" description="Acyl-CoA dehydrogenase C-terminal" evidence="16">
    <location>
        <begin position="227"/>
        <end position="372"/>
    </location>
</feature>
<feature type="domain" description="Acyl-CoA dehydrogenase/oxidase N-terminal" evidence="15">
    <location>
        <begin position="11"/>
        <end position="106"/>
    </location>
</feature>
<dbReference type="InterPro" id="IPR013786">
    <property type="entry name" value="AcylCoA_DH/ox_N"/>
</dbReference>
<dbReference type="InterPro" id="IPR036250">
    <property type="entry name" value="AcylCo_DH-like_C"/>
</dbReference>
<proteinExistence type="inferred from homology"/>
<evidence type="ECO:0000259" key="14">
    <source>
        <dbReference type="Pfam" id="PF02770"/>
    </source>
</evidence>
<comment type="catalytic activity">
    <reaction evidence="13">
        <text>dibenzothiophene + 2 FMNH2 + 2 O2 = dibenzothiophene 5,5-dioxide + 2 FMN + 2 H2O + 2 H(+)</text>
        <dbReference type="Rhea" id="RHEA:49072"/>
        <dbReference type="ChEBI" id="CHEBI:15377"/>
        <dbReference type="ChEBI" id="CHEBI:15378"/>
        <dbReference type="ChEBI" id="CHEBI:15379"/>
        <dbReference type="ChEBI" id="CHEBI:23681"/>
        <dbReference type="ChEBI" id="CHEBI:57618"/>
        <dbReference type="ChEBI" id="CHEBI:58210"/>
        <dbReference type="ChEBI" id="CHEBI:90356"/>
        <dbReference type="EC" id="1.14.14.21"/>
    </reaction>
</comment>
<evidence type="ECO:0000256" key="6">
    <source>
        <dbReference type="ARBA" id="ARBA00023033"/>
    </source>
</evidence>
<keyword evidence="5" id="KW-0560">Oxidoreductase</keyword>
<keyword evidence="4" id="KW-0547">Nucleotide-binding</keyword>
<dbReference type="InterPro" id="IPR046373">
    <property type="entry name" value="Acyl-CoA_Oxase/DH_mid-dom_sf"/>
</dbReference>